<comment type="caution">
    <text evidence="2">The sequence shown here is derived from an EMBL/GenBank/DDBJ whole genome shotgun (WGS) entry which is preliminary data.</text>
</comment>
<proteinExistence type="predicted"/>
<dbReference type="Proteomes" id="UP000237105">
    <property type="component" value="Unassembled WGS sequence"/>
</dbReference>
<accession>A0A2P5D455</accession>
<feature type="region of interest" description="Disordered" evidence="1">
    <location>
        <begin position="1"/>
        <end position="74"/>
    </location>
</feature>
<dbReference type="EMBL" id="JXTB01000066">
    <property type="protein sequence ID" value="PON68025.1"/>
    <property type="molecule type" value="Genomic_DNA"/>
</dbReference>
<gene>
    <name evidence="2" type="ORF">PanWU01x14_098290</name>
</gene>
<organism evidence="2 3">
    <name type="scientific">Parasponia andersonii</name>
    <name type="common">Sponia andersonii</name>
    <dbReference type="NCBI Taxonomy" id="3476"/>
    <lineage>
        <taxon>Eukaryota</taxon>
        <taxon>Viridiplantae</taxon>
        <taxon>Streptophyta</taxon>
        <taxon>Embryophyta</taxon>
        <taxon>Tracheophyta</taxon>
        <taxon>Spermatophyta</taxon>
        <taxon>Magnoliopsida</taxon>
        <taxon>eudicotyledons</taxon>
        <taxon>Gunneridae</taxon>
        <taxon>Pentapetalae</taxon>
        <taxon>rosids</taxon>
        <taxon>fabids</taxon>
        <taxon>Rosales</taxon>
        <taxon>Cannabaceae</taxon>
        <taxon>Parasponia</taxon>
    </lineage>
</organism>
<name>A0A2P5D455_PARAD</name>
<dbReference type="OrthoDB" id="2442898at2759"/>
<evidence type="ECO:0000256" key="1">
    <source>
        <dbReference type="SAM" id="MobiDB-lite"/>
    </source>
</evidence>
<evidence type="ECO:0000313" key="3">
    <source>
        <dbReference type="Proteomes" id="UP000237105"/>
    </source>
</evidence>
<feature type="non-terminal residue" evidence="2">
    <location>
        <position position="74"/>
    </location>
</feature>
<reference evidence="3" key="1">
    <citation type="submission" date="2016-06" db="EMBL/GenBank/DDBJ databases">
        <title>Parallel loss of symbiosis genes in relatives of nitrogen-fixing non-legume Parasponia.</title>
        <authorList>
            <person name="Van Velzen R."/>
            <person name="Holmer R."/>
            <person name="Bu F."/>
            <person name="Rutten L."/>
            <person name="Van Zeijl A."/>
            <person name="Liu W."/>
            <person name="Santuari L."/>
            <person name="Cao Q."/>
            <person name="Sharma T."/>
            <person name="Shen D."/>
            <person name="Roswanjaya Y."/>
            <person name="Wardhani T."/>
            <person name="Kalhor M.S."/>
            <person name="Jansen J."/>
            <person name="Van den Hoogen J."/>
            <person name="Gungor B."/>
            <person name="Hartog M."/>
            <person name="Hontelez J."/>
            <person name="Verver J."/>
            <person name="Yang W.-C."/>
            <person name="Schijlen E."/>
            <person name="Repin R."/>
            <person name="Schilthuizen M."/>
            <person name="Schranz E."/>
            <person name="Heidstra R."/>
            <person name="Miyata K."/>
            <person name="Fedorova E."/>
            <person name="Kohlen W."/>
            <person name="Bisseling T."/>
            <person name="Smit S."/>
            <person name="Geurts R."/>
        </authorList>
    </citation>
    <scope>NUCLEOTIDE SEQUENCE [LARGE SCALE GENOMIC DNA]</scope>
    <source>
        <strain evidence="3">cv. WU1-14</strain>
    </source>
</reference>
<protein>
    <submittedName>
        <fullName evidence="2">Uncharacterized protein</fullName>
    </submittedName>
</protein>
<feature type="compositionally biased region" description="Low complexity" evidence="1">
    <location>
        <begin position="22"/>
        <end position="31"/>
    </location>
</feature>
<evidence type="ECO:0000313" key="2">
    <source>
        <dbReference type="EMBL" id="PON68025.1"/>
    </source>
</evidence>
<keyword evidence="3" id="KW-1185">Reference proteome</keyword>
<dbReference type="AlphaFoldDB" id="A0A2P5D455"/>
<sequence>MVNSEAYFGSGNSSSPFEEKNSCSSGNSLSSRVTRGPMDQFVVDLDENDDEKSPNTTAKTITPATSHRERAPKS</sequence>
<feature type="compositionally biased region" description="Polar residues" evidence="1">
    <location>
        <begin position="54"/>
        <end position="65"/>
    </location>
</feature>